<keyword evidence="1" id="KW-0614">Plasmid</keyword>
<gene>
    <name evidence="1" type="ORF">PR017_20605</name>
</gene>
<geneLocation type="plasmid" evidence="1 2">
    <name>pRt1078</name>
</geneLocation>
<dbReference type="Proteomes" id="UP000249499">
    <property type="component" value="Plasmid pRt1078"/>
</dbReference>
<keyword evidence="2" id="KW-1185">Reference proteome</keyword>
<reference evidence="1 2" key="1">
    <citation type="journal article" date="2018" name="Sci. Rep.">
        <title>Rhizobium tumorigenes sp. nov., a novel plant tumorigenic bacterium isolated from cane gall tumors on thornless blackberry.</title>
        <authorList>
            <person name="Kuzmanovi N."/>
            <person name="Smalla K."/>
            <person name="Gronow S."/>
            <person name="PuBawska J."/>
        </authorList>
    </citation>
    <scope>NUCLEOTIDE SEQUENCE [LARGE SCALE GENOMIC DNA]</scope>
    <source>
        <strain evidence="1 2">1078</strain>
    </source>
</reference>
<sequence>MAVPPRSLFISGAPKLKRVAFKLTAQSLVRYKTNDYSVPVYSHQDLWVRGYP</sequence>
<evidence type="ECO:0000313" key="1">
    <source>
        <dbReference type="EMBL" id="WFR98158.1"/>
    </source>
</evidence>
<protein>
    <submittedName>
        <fullName evidence="1">Uncharacterized protein</fullName>
    </submittedName>
</protein>
<reference evidence="2" key="2">
    <citation type="journal article" date="2023" name="MicrobiologyOpen">
        <title>Genomics of the tumorigenes clade of the family Rhizobiaceae and description of Rhizobium rhododendri sp. nov.</title>
        <authorList>
            <person name="Kuzmanovic N."/>
            <person name="diCenzo G.C."/>
            <person name="Bunk B."/>
            <person name="Sproeer C."/>
            <person name="Fruehling A."/>
            <person name="Neumann-Schaal M."/>
            <person name="Overmann J."/>
            <person name="Smalla K."/>
        </authorList>
    </citation>
    <scope>NUCLEOTIDE SEQUENCE [LARGE SCALE GENOMIC DNA]</scope>
    <source>
        <strain evidence="2">1078</strain>
        <plasmid evidence="2">pRt1078</plasmid>
    </source>
</reference>
<dbReference type="AlphaFoldDB" id="A0AAF1K8M4"/>
<evidence type="ECO:0000313" key="2">
    <source>
        <dbReference type="Proteomes" id="UP000249499"/>
    </source>
</evidence>
<proteinExistence type="predicted"/>
<organism evidence="1 2">
    <name type="scientific">Rhizobium tumorigenes</name>
    <dbReference type="NCBI Taxonomy" id="2041385"/>
    <lineage>
        <taxon>Bacteria</taxon>
        <taxon>Pseudomonadati</taxon>
        <taxon>Pseudomonadota</taxon>
        <taxon>Alphaproteobacteria</taxon>
        <taxon>Hyphomicrobiales</taxon>
        <taxon>Rhizobiaceae</taxon>
        <taxon>Rhizobium/Agrobacterium group</taxon>
        <taxon>Rhizobium</taxon>
    </lineage>
</organism>
<name>A0AAF1K8M4_9HYPH</name>
<dbReference type="EMBL" id="CP117256">
    <property type="protein sequence ID" value="WFR98158.1"/>
    <property type="molecule type" value="Genomic_DNA"/>
</dbReference>
<dbReference type="KEGG" id="rtu:PR017_20605"/>
<dbReference type="RefSeq" id="WP_154677484.1">
    <property type="nucleotide sequence ID" value="NZ_CP117256.1"/>
</dbReference>
<accession>A0AAF1K8M4</accession>